<feature type="chain" id="PRO_5021276410" description="Rapid alkalinization factor 1" evidence="5">
    <location>
        <begin position="21"/>
        <end position="117"/>
    </location>
</feature>
<reference evidence="6 7" key="1">
    <citation type="journal article" date="2018" name="Science">
        <title>The opium poppy genome and morphinan production.</title>
        <authorList>
            <person name="Guo L."/>
            <person name="Winzer T."/>
            <person name="Yang X."/>
            <person name="Li Y."/>
            <person name="Ning Z."/>
            <person name="He Z."/>
            <person name="Teodor R."/>
            <person name="Lu Y."/>
            <person name="Bowser T.A."/>
            <person name="Graham I.A."/>
            <person name="Ye K."/>
        </authorList>
    </citation>
    <scope>NUCLEOTIDE SEQUENCE [LARGE SCALE GENOMIC DNA]</scope>
    <source>
        <strain evidence="7">cv. HN1</strain>
        <tissue evidence="6">Leaves</tissue>
    </source>
</reference>
<dbReference type="AlphaFoldDB" id="A0A4Y7KR06"/>
<dbReference type="GO" id="GO:0009506">
    <property type="term" value="C:plasmodesma"/>
    <property type="evidence" value="ECO:0007669"/>
    <property type="project" value="TreeGrafter"/>
</dbReference>
<protein>
    <recommendedName>
        <fullName evidence="8">Rapid alkalinization factor 1</fullName>
    </recommendedName>
</protein>
<proteinExistence type="inferred from homology"/>
<evidence type="ECO:0000313" key="6">
    <source>
        <dbReference type="EMBL" id="RZC75773.1"/>
    </source>
</evidence>
<evidence type="ECO:0000256" key="1">
    <source>
        <dbReference type="ARBA" id="ARBA00009178"/>
    </source>
</evidence>
<dbReference type="GO" id="GO:0005179">
    <property type="term" value="F:hormone activity"/>
    <property type="evidence" value="ECO:0007669"/>
    <property type="project" value="UniProtKB-KW"/>
</dbReference>
<dbReference type="GO" id="GO:0019722">
    <property type="term" value="P:calcium-mediated signaling"/>
    <property type="evidence" value="ECO:0007669"/>
    <property type="project" value="TreeGrafter"/>
</dbReference>
<keyword evidence="2" id="KW-0372">Hormone</keyword>
<feature type="signal peptide" evidence="5">
    <location>
        <begin position="1"/>
        <end position="20"/>
    </location>
</feature>
<comment type="similarity">
    <text evidence="1">Belongs to the plant rapid alkalinization factor (RALF) family.</text>
</comment>
<dbReference type="Gramene" id="RZC75773">
    <property type="protein sequence ID" value="RZC75773"/>
    <property type="gene ID" value="C5167_000239"/>
</dbReference>
<evidence type="ECO:0000256" key="2">
    <source>
        <dbReference type="ARBA" id="ARBA00022702"/>
    </source>
</evidence>
<sequence length="117" mass="13241">MLVFFFFFFTIFIILTTTTSLMEAYSDSNSNHDMGWISTTTRSSRCEGSRVGDCENDEMDSEISRRILETTKYISYESLKKNSVPCSQKGASYYNCKPGAQANPYNRGCSAITKCRS</sequence>
<name>A0A4Y7KR06_PAPSO</name>
<evidence type="ECO:0000256" key="3">
    <source>
        <dbReference type="ARBA" id="ARBA00022729"/>
    </source>
</evidence>
<accession>A0A4Y7KR06</accession>
<dbReference type="OMA" id="CASEHAD"/>
<dbReference type="STRING" id="3469.A0A4Y7KR06"/>
<dbReference type="EMBL" id="CM010723">
    <property type="protein sequence ID" value="RZC75773.1"/>
    <property type="molecule type" value="Genomic_DNA"/>
</dbReference>
<keyword evidence="7" id="KW-1185">Reference proteome</keyword>
<dbReference type="Pfam" id="PF05498">
    <property type="entry name" value="RALF"/>
    <property type="match status" value="1"/>
</dbReference>
<organism evidence="6 7">
    <name type="scientific">Papaver somniferum</name>
    <name type="common">Opium poppy</name>
    <dbReference type="NCBI Taxonomy" id="3469"/>
    <lineage>
        <taxon>Eukaryota</taxon>
        <taxon>Viridiplantae</taxon>
        <taxon>Streptophyta</taxon>
        <taxon>Embryophyta</taxon>
        <taxon>Tracheophyta</taxon>
        <taxon>Spermatophyta</taxon>
        <taxon>Magnoliopsida</taxon>
        <taxon>Ranunculales</taxon>
        <taxon>Papaveraceae</taxon>
        <taxon>Papaveroideae</taxon>
        <taxon>Papaver</taxon>
    </lineage>
</organism>
<evidence type="ECO:0000256" key="5">
    <source>
        <dbReference type="SAM" id="SignalP"/>
    </source>
</evidence>
<gene>
    <name evidence="6" type="ORF">C5167_000239</name>
</gene>
<evidence type="ECO:0008006" key="8">
    <source>
        <dbReference type="Google" id="ProtNLM"/>
    </source>
</evidence>
<dbReference type="InterPro" id="IPR008801">
    <property type="entry name" value="RALF"/>
</dbReference>
<evidence type="ECO:0000313" key="7">
    <source>
        <dbReference type="Proteomes" id="UP000316621"/>
    </source>
</evidence>
<dbReference type="PANTHER" id="PTHR33136">
    <property type="entry name" value="RAPID ALKALINIZATION FACTOR-LIKE"/>
    <property type="match status" value="1"/>
</dbReference>
<keyword evidence="3 5" id="KW-0732">Signal</keyword>
<dbReference type="Proteomes" id="UP000316621">
    <property type="component" value="Chromosome 9"/>
</dbReference>
<evidence type="ECO:0000256" key="4">
    <source>
        <dbReference type="ARBA" id="ARBA00023157"/>
    </source>
</evidence>
<dbReference type="PANTHER" id="PTHR33136:SF13">
    <property type="entry name" value="OS10G0328900 PROTEIN"/>
    <property type="match status" value="1"/>
</dbReference>
<keyword evidence="4" id="KW-1015">Disulfide bond</keyword>